<dbReference type="SUPFAM" id="SSF49785">
    <property type="entry name" value="Galactose-binding domain-like"/>
    <property type="match status" value="1"/>
</dbReference>
<evidence type="ECO:0000256" key="3">
    <source>
        <dbReference type="ARBA" id="ARBA00022729"/>
    </source>
</evidence>
<feature type="compositionally biased region" description="Polar residues" evidence="9">
    <location>
        <begin position="532"/>
        <end position="544"/>
    </location>
</feature>
<dbReference type="RefSeq" id="WP_229642971.1">
    <property type="nucleotide sequence ID" value="NZ_JADWDC010000128.1"/>
</dbReference>
<dbReference type="InterPro" id="IPR002884">
    <property type="entry name" value="P_dom"/>
</dbReference>
<evidence type="ECO:0000313" key="12">
    <source>
        <dbReference type="Proteomes" id="UP000729733"/>
    </source>
</evidence>
<dbReference type="InterPro" id="IPR008979">
    <property type="entry name" value="Galactose-bd-like_sf"/>
</dbReference>
<dbReference type="InterPro" id="IPR034182">
    <property type="entry name" value="Kexin/furin"/>
</dbReference>
<proteinExistence type="inferred from homology"/>
<dbReference type="AlphaFoldDB" id="A0A964FHD3"/>
<dbReference type="Gene3D" id="3.40.50.200">
    <property type="entry name" value="Peptidase S8/S53 domain"/>
    <property type="match status" value="1"/>
</dbReference>
<sequence>MDNVLPNDPLFSQQWYLNNTGQSGGTPGEDINVLPAWEIATGDGVVIGFVDGAIELGHPDLDSQNNPLGGFDFVDDEIERFIPGLNAAIAVGFEFDLGSILDGTNLDSLNFLDRPSDAHGTPVAGIAVASNNNIGITGVAYDATFASYRIQFDDEIILDDFDELISSTFSRPSSVDIFNNSWLFPLPLVPLGESNQALEQRINFGRGGLGNIFVFAAGNNAQQGGNVNYYPLTNSRYTITVGALDHNGVRSSYSNPGASLLISSYANTDEEGILTTDVRGESGFDTSEYTEFTGTSAATPIVSGVIALMLEANPDLTWRDVQHILVRTAVQNDIDNPDWIENGAGYSVNHNYGFGSIDATAAVTLSQEWTTVAPEISLSSPVIDIDVNVPDNARDGITSIIDVEDDLTVESIEVITNADLVREDLKVVLTSPDGTESILSANDLNADREGTWTFTSLRHWGESSAGEWSLQVIDSEASTSETTWDSWQLNLYGTNDNLNSESTEEDNTDNNNSEFQSSDVQSLIDSLIQRFPNTGENNLNSDDIPNTPGGNGADTSANSNFARQSFVTDGETILAGDNFFVIPNFENNPFFADTISSEATIIEIETETGSSSIEEQLRSINFAENEVPLIDGDLYVIPILTGIDTRVSSSYFV</sequence>
<dbReference type="PANTHER" id="PTHR42884">
    <property type="entry name" value="PROPROTEIN CONVERTASE SUBTILISIN/KEXIN-RELATED"/>
    <property type="match status" value="1"/>
</dbReference>
<dbReference type="GO" id="GO:0016485">
    <property type="term" value="P:protein processing"/>
    <property type="evidence" value="ECO:0007669"/>
    <property type="project" value="TreeGrafter"/>
</dbReference>
<dbReference type="GO" id="GO:0016020">
    <property type="term" value="C:membrane"/>
    <property type="evidence" value="ECO:0007669"/>
    <property type="project" value="TreeGrafter"/>
</dbReference>
<dbReference type="GO" id="GO:0004252">
    <property type="term" value="F:serine-type endopeptidase activity"/>
    <property type="evidence" value="ECO:0007669"/>
    <property type="project" value="UniProtKB-UniRule"/>
</dbReference>
<evidence type="ECO:0000313" key="11">
    <source>
        <dbReference type="EMBL" id="MCC0179875.1"/>
    </source>
</evidence>
<keyword evidence="12" id="KW-1185">Reference proteome</keyword>
<feature type="active site" description="Charge relay system" evidence="7 8">
    <location>
        <position position="51"/>
    </location>
</feature>
<dbReference type="CDD" id="cd04059">
    <property type="entry name" value="Peptidases_S8_Protein_convertases_Kexins_Furin-like"/>
    <property type="match status" value="1"/>
</dbReference>
<keyword evidence="6" id="KW-0106">Calcium</keyword>
<dbReference type="PROSITE" id="PS00138">
    <property type="entry name" value="SUBTILASE_SER"/>
    <property type="match status" value="1"/>
</dbReference>
<evidence type="ECO:0000256" key="5">
    <source>
        <dbReference type="ARBA" id="ARBA00022825"/>
    </source>
</evidence>
<dbReference type="PROSITE" id="PS51892">
    <property type="entry name" value="SUBTILASE"/>
    <property type="match status" value="1"/>
</dbReference>
<reference evidence="11" key="1">
    <citation type="journal article" date="2021" name="Antonie Van Leeuwenhoek">
        <title>Draft genome and description of Waterburya agarophytonicola gen. nov. sp. nov. (Pleurocapsales, Cyanobacteria): a seaweed symbiont.</title>
        <authorList>
            <person name="Bonthond G."/>
            <person name="Shalygin S."/>
            <person name="Bayer T."/>
            <person name="Weinberger F."/>
        </authorList>
    </citation>
    <scope>NUCLEOTIDE SEQUENCE</scope>
    <source>
        <strain evidence="11">KI4</strain>
    </source>
</reference>
<comment type="similarity">
    <text evidence="1">Belongs to the peptidase S8 family. Furin subfamily.</text>
</comment>
<dbReference type="PANTHER" id="PTHR42884:SF14">
    <property type="entry name" value="NEUROENDOCRINE CONVERTASE 1"/>
    <property type="match status" value="1"/>
</dbReference>
<dbReference type="GO" id="GO:0012505">
    <property type="term" value="C:endomembrane system"/>
    <property type="evidence" value="ECO:0007669"/>
    <property type="project" value="UniProtKB-ARBA"/>
</dbReference>
<evidence type="ECO:0000256" key="6">
    <source>
        <dbReference type="ARBA" id="ARBA00022837"/>
    </source>
</evidence>
<dbReference type="SUPFAM" id="SSF52743">
    <property type="entry name" value="Subtilisin-like"/>
    <property type="match status" value="1"/>
</dbReference>
<name>A0A964FHD3_9CYAN</name>
<evidence type="ECO:0000256" key="4">
    <source>
        <dbReference type="ARBA" id="ARBA00022801"/>
    </source>
</evidence>
<dbReference type="Pfam" id="PF01483">
    <property type="entry name" value="P_proprotein"/>
    <property type="match status" value="1"/>
</dbReference>
<dbReference type="InterPro" id="IPR000209">
    <property type="entry name" value="Peptidase_S8/S53_dom"/>
</dbReference>
<evidence type="ECO:0000256" key="8">
    <source>
        <dbReference type="PROSITE-ProRule" id="PRU01240"/>
    </source>
</evidence>
<accession>A0A964FHD3</accession>
<evidence type="ECO:0000256" key="7">
    <source>
        <dbReference type="PIRSR" id="PIRSR615500-1"/>
    </source>
</evidence>
<feature type="domain" description="P/Homo B" evidence="10">
    <location>
        <begin position="372"/>
        <end position="497"/>
    </location>
</feature>
<keyword evidence="2 8" id="KW-0645">Protease</keyword>
<evidence type="ECO:0000256" key="2">
    <source>
        <dbReference type="ARBA" id="ARBA00022670"/>
    </source>
</evidence>
<dbReference type="EMBL" id="JADWDC010000128">
    <property type="protein sequence ID" value="MCC0179875.1"/>
    <property type="molecule type" value="Genomic_DNA"/>
</dbReference>
<organism evidence="11 12">
    <name type="scientific">Waterburya agarophytonicola KI4</name>
    <dbReference type="NCBI Taxonomy" id="2874699"/>
    <lineage>
        <taxon>Bacteria</taxon>
        <taxon>Bacillati</taxon>
        <taxon>Cyanobacteriota</taxon>
        <taxon>Cyanophyceae</taxon>
        <taxon>Pleurocapsales</taxon>
        <taxon>Hyellaceae</taxon>
        <taxon>Waterburya</taxon>
        <taxon>Waterburya agarophytonicola</taxon>
    </lineage>
</organism>
<comment type="caution">
    <text evidence="11">The sequence shown here is derived from an EMBL/GenBank/DDBJ whole genome shotgun (WGS) entry which is preliminary data.</text>
</comment>
<evidence type="ECO:0000259" key="10">
    <source>
        <dbReference type="PROSITE" id="PS51829"/>
    </source>
</evidence>
<feature type="active site" description="Charge relay system" evidence="7 8">
    <location>
        <position position="119"/>
    </location>
</feature>
<dbReference type="PROSITE" id="PS00137">
    <property type="entry name" value="SUBTILASE_HIS"/>
    <property type="match status" value="1"/>
</dbReference>
<dbReference type="Proteomes" id="UP000729733">
    <property type="component" value="Unassembled WGS sequence"/>
</dbReference>
<dbReference type="Gene3D" id="2.60.120.260">
    <property type="entry name" value="Galactose-binding domain-like"/>
    <property type="match status" value="1"/>
</dbReference>
<keyword evidence="5 8" id="KW-0720">Serine protease</keyword>
<dbReference type="PROSITE" id="PS51829">
    <property type="entry name" value="P_HOMO_B"/>
    <property type="match status" value="1"/>
</dbReference>
<dbReference type="GO" id="GO:0005737">
    <property type="term" value="C:cytoplasm"/>
    <property type="evidence" value="ECO:0007669"/>
    <property type="project" value="UniProtKB-ARBA"/>
</dbReference>
<dbReference type="InterPro" id="IPR015500">
    <property type="entry name" value="Peptidase_S8_subtilisin-rel"/>
</dbReference>
<dbReference type="PRINTS" id="PR00723">
    <property type="entry name" value="SUBTILISIN"/>
</dbReference>
<gene>
    <name evidence="11" type="ORF">I4641_23340</name>
</gene>
<protein>
    <submittedName>
        <fullName evidence="11">S8 family serine peptidase</fullName>
    </submittedName>
</protein>
<dbReference type="InterPro" id="IPR022398">
    <property type="entry name" value="Peptidase_S8_His-AS"/>
</dbReference>
<keyword evidence="3" id="KW-0732">Signal</keyword>
<dbReference type="InterPro" id="IPR036852">
    <property type="entry name" value="Peptidase_S8/S53_dom_sf"/>
</dbReference>
<dbReference type="Pfam" id="PF00082">
    <property type="entry name" value="Peptidase_S8"/>
    <property type="match status" value="1"/>
</dbReference>
<keyword evidence="4 8" id="KW-0378">Hydrolase</keyword>
<evidence type="ECO:0000256" key="1">
    <source>
        <dbReference type="ARBA" id="ARBA00005325"/>
    </source>
</evidence>
<evidence type="ECO:0000256" key="9">
    <source>
        <dbReference type="SAM" id="MobiDB-lite"/>
    </source>
</evidence>
<feature type="active site" description="Charge relay system" evidence="7 8">
    <location>
        <position position="296"/>
    </location>
</feature>
<dbReference type="InterPro" id="IPR023828">
    <property type="entry name" value="Peptidase_S8_Ser-AS"/>
</dbReference>
<feature type="region of interest" description="Disordered" evidence="9">
    <location>
        <begin position="532"/>
        <end position="558"/>
    </location>
</feature>
<feature type="region of interest" description="Disordered" evidence="9">
    <location>
        <begin position="495"/>
        <end position="519"/>
    </location>
</feature>